<dbReference type="EMBL" id="LRGB01001827">
    <property type="protein sequence ID" value="KZS10378.1"/>
    <property type="molecule type" value="Genomic_DNA"/>
</dbReference>
<dbReference type="AlphaFoldDB" id="A0A164TDN8"/>
<evidence type="ECO:0000313" key="3">
    <source>
        <dbReference type="Proteomes" id="UP000076858"/>
    </source>
</evidence>
<dbReference type="Proteomes" id="UP000076858">
    <property type="component" value="Unassembled WGS sequence"/>
</dbReference>
<protein>
    <submittedName>
        <fullName evidence="2">Uncharacterized protein</fullName>
    </submittedName>
</protein>
<accession>A0A164TDN8</accession>
<evidence type="ECO:0000313" key="2">
    <source>
        <dbReference type="EMBL" id="KZS10378.1"/>
    </source>
</evidence>
<feature type="region of interest" description="Disordered" evidence="1">
    <location>
        <begin position="49"/>
        <end position="74"/>
    </location>
</feature>
<organism evidence="2 3">
    <name type="scientific">Daphnia magna</name>
    <dbReference type="NCBI Taxonomy" id="35525"/>
    <lineage>
        <taxon>Eukaryota</taxon>
        <taxon>Metazoa</taxon>
        <taxon>Ecdysozoa</taxon>
        <taxon>Arthropoda</taxon>
        <taxon>Crustacea</taxon>
        <taxon>Branchiopoda</taxon>
        <taxon>Diplostraca</taxon>
        <taxon>Cladocera</taxon>
        <taxon>Anomopoda</taxon>
        <taxon>Daphniidae</taxon>
        <taxon>Daphnia</taxon>
    </lineage>
</organism>
<evidence type="ECO:0000256" key="1">
    <source>
        <dbReference type="SAM" id="MobiDB-lite"/>
    </source>
</evidence>
<proteinExistence type="predicted"/>
<keyword evidence="3" id="KW-1185">Reference proteome</keyword>
<gene>
    <name evidence="2" type="ORF">APZ42_025172</name>
</gene>
<comment type="caution">
    <text evidence="2">The sequence shown here is derived from an EMBL/GenBank/DDBJ whole genome shotgun (WGS) entry which is preliminary data.</text>
</comment>
<reference evidence="2 3" key="1">
    <citation type="submission" date="2016-03" db="EMBL/GenBank/DDBJ databases">
        <title>EvidentialGene: Evidence-directed Construction of Genes on Genomes.</title>
        <authorList>
            <person name="Gilbert D.G."/>
            <person name="Choi J.-H."/>
            <person name="Mockaitis K."/>
            <person name="Colbourne J."/>
            <person name="Pfrender M."/>
        </authorList>
    </citation>
    <scope>NUCLEOTIDE SEQUENCE [LARGE SCALE GENOMIC DNA]</scope>
    <source>
        <strain evidence="2 3">Xinb3</strain>
        <tissue evidence="2">Complete organism</tissue>
    </source>
</reference>
<feature type="compositionally biased region" description="Polar residues" evidence="1">
    <location>
        <begin position="49"/>
        <end position="64"/>
    </location>
</feature>
<sequence length="74" mass="8790">MRFQNIYLQHRTEQQDPPDETDYVFEALLDQRFFFLELFCPNLEGEKSSNLLNSPVTQTRTINGSMPKRPSYMD</sequence>
<name>A0A164TDN8_9CRUS</name>